<comment type="caution">
    <text evidence="11">The sequence shown here is derived from an EMBL/GenBank/DDBJ whole genome shotgun (WGS) entry which is preliminary data.</text>
</comment>
<evidence type="ECO:0000256" key="3">
    <source>
        <dbReference type="ARBA" id="ARBA00019077"/>
    </source>
</evidence>
<dbReference type="UniPathway" id="UPA00958"/>
<keyword evidence="9" id="KW-0472">Membrane</keyword>
<dbReference type="OrthoDB" id="9804084at2"/>
<dbReference type="InterPro" id="IPR038107">
    <property type="entry name" value="Glycos_transf_N_sf"/>
</dbReference>
<evidence type="ECO:0000256" key="4">
    <source>
        <dbReference type="ARBA" id="ARBA00022679"/>
    </source>
</evidence>
<dbReference type="RefSeq" id="WP_100425191.1">
    <property type="nucleotide sequence ID" value="NZ_PGEX01000001.1"/>
</dbReference>
<feature type="site" description="Transition state stabilizer" evidence="8">
    <location>
        <position position="197"/>
    </location>
</feature>
<feature type="active site" description="Proton acceptor" evidence="7">
    <location>
        <position position="53"/>
    </location>
</feature>
<feature type="domain" description="3-deoxy-D-manno-octulosonic-acid transferase N-terminal" evidence="10">
    <location>
        <begin position="26"/>
        <end position="152"/>
    </location>
</feature>
<dbReference type="GO" id="GO:0043842">
    <property type="term" value="F:Kdo transferase activity"/>
    <property type="evidence" value="ECO:0007669"/>
    <property type="project" value="UniProtKB-EC"/>
</dbReference>
<evidence type="ECO:0000313" key="11">
    <source>
        <dbReference type="EMBL" id="PJJ41195.1"/>
    </source>
</evidence>
<keyword evidence="9" id="KW-1003">Cell membrane</keyword>
<keyword evidence="9" id="KW-0448">Lipopolysaccharide biosynthesis</keyword>
<name>A0A2M9A654_9BACT</name>
<dbReference type="EC" id="2.4.99.12" evidence="2 9"/>
<evidence type="ECO:0000259" key="10">
    <source>
        <dbReference type="Pfam" id="PF04413"/>
    </source>
</evidence>
<keyword evidence="4 9" id="KW-0808">Transferase</keyword>
<feature type="site" description="Transition state stabilizer" evidence="8">
    <location>
        <position position="125"/>
    </location>
</feature>
<dbReference type="GO" id="GO:0009244">
    <property type="term" value="P:lipopolysaccharide core region biosynthetic process"/>
    <property type="evidence" value="ECO:0007669"/>
    <property type="project" value="UniProtKB-UniRule"/>
</dbReference>
<dbReference type="Proteomes" id="UP000231134">
    <property type="component" value="Unassembled WGS sequence"/>
</dbReference>
<dbReference type="Pfam" id="PF04413">
    <property type="entry name" value="Glycos_transf_N"/>
    <property type="match status" value="1"/>
</dbReference>
<evidence type="ECO:0000256" key="5">
    <source>
        <dbReference type="ARBA" id="ARBA00031445"/>
    </source>
</evidence>
<dbReference type="Gene3D" id="3.40.50.11720">
    <property type="entry name" value="3-Deoxy-D-manno-octulosonic-acid transferase, N-terminal domain"/>
    <property type="match status" value="1"/>
</dbReference>
<evidence type="ECO:0000313" key="12">
    <source>
        <dbReference type="Proteomes" id="UP000231134"/>
    </source>
</evidence>
<evidence type="ECO:0000256" key="8">
    <source>
        <dbReference type="PIRSR" id="PIRSR639901-2"/>
    </source>
</evidence>
<dbReference type="AlphaFoldDB" id="A0A2M9A654"/>
<comment type="catalytic activity">
    <reaction evidence="6 9">
        <text>lipid IVA (E. coli) + CMP-3-deoxy-beta-D-manno-octulosonate = alpha-Kdo-(2-&gt;6)-lipid IVA (E. coli) + CMP + H(+)</text>
        <dbReference type="Rhea" id="RHEA:28066"/>
        <dbReference type="ChEBI" id="CHEBI:15378"/>
        <dbReference type="ChEBI" id="CHEBI:58603"/>
        <dbReference type="ChEBI" id="CHEBI:60364"/>
        <dbReference type="ChEBI" id="CHEBI:60377"/>
        <dbReference type="ChEBI" id="CHEBI:85987"/>
        <dbReference type="EC" id="2.4.99.12"/>
    </reaction>
</comment>
<dbReference type="PANTHER" id="PTHR42755:SF1">
    <property type="entry name" value="3-DEOXY-D-MANNO-OCTULOSONIC ACID TRANSFERASE, MITOCHONDRIAL-RELATED"/>
    <property type="match status" value="1"/>
</dbReference>
<dbReference type="Gene3D" id="3.40.50.2000">
    <property type="entry name" value="Glycogen Phosphorylase B"/>
    <property type="match status" value="1"/>
</dbReference>
<evidence type="ECO:0000256" key="9">
    <source>
        <dbReference type="RuleBase" id="RU365103"/>
    </source>
</evidence>
<comment type="function">
    <text evidence="9">Involved in lipopolysaccharide (LPS) biosynthesis. Catalyzes the transfer of 3-deoxy-D-manno-octulosonate (Kdo) residue(s) from CMP-Kdo to lipid IV(A), the tetraacyldisaccharide-1,4'-bisphosphate precursor of lipid A.</text>
</comment>
<proteinExistence type="inferred from homology"/>
<comment type="pathway">
    <text evidence="1 9">Bacterial outer membrane biogenesis; LPS core biosynthesis.</text>
</comment>
<reference evidence="11 12" key="1">
    <citation type="submission" date="2017-11" db="EMBL/GenBank/DDBJ databases">
        <title>Animal gut microbial communities from fecal samples from Wisconsin, USA.</title>
        <authorList>
            <person name="Neumann A."/>
        </authorList>
    </citation>
    <scope>NUCLEOTIDE SEQUENCE [LARGE SCALE GENOMIC DNA]</scope>
    <source>
        <strain evidence="11 12">UWS3</strain>
    </source>
</reference>
<dbReference type="InterPro" id="IPR007507">
    <property type="entry name" value="Glycos_transf_N"/>
</dbReference>
<sequence length="413" mass="45400">MFGLNAIRRTLGIVALAAGKVPSFNEKFKIQDRIRGPFPKGPCFWMHGASLGECKMLLSLAKILRAELPDLPPILITTQKAEVCAYLEPLASKEGVLVSIAPLDTQSAIQNFMDAVKPVMLVLAENELWPGYLAAMRERSIRPSVALVSGRFYRCIDTHEFRSIGFVSMQTGADLTRFVAAGDYSVAAKTIIGGDWKLLSWAKSGSEVESPKDFCVDTAFLSFHKEEWKPLLEMLELAVKANESIVLAPRFEEELPKFREGLEQAGISTVEWPEVKPGAVSLVTVYGKLTEVLQTSKSSVIGGSFSRSLGVHDFWESLKLGVATCIGPFSRGQQASVEALLREGAIAQIKTAAEYSSRSVPDVKRVYCFLAHEREKVVSSYNAFVNFIQTTLETDNSESKNDSESKNNMDASV</sequence>
<keyword evidence="12" id="KW-1185">Reference proteome</keyword>
<evidence type="ECO:0000256" key="1">
    <source>
        <dbReference type="ARBA" id="ARBA00004713"/>
    </source>
</evidence>
<dbReference type="EMBL" id="PGEX01000001">
    <property type="protein sequence ID" value="PJJ41195.1"/>
    <property type="molecule type" value="Genomic_DNA"/>
</dbReference>
<gene>
    <name evidence="11" type="ORF">BGX16_1154</name>
</gene>
<organism evidence="11 12">
    <name type="scientific">Hallerella succinigenes</name>
    <dbReference type="NCBI Taxonomy" id="1896222"/>
    <lineage>
        <taxon>Bacteria</taxon>
        <taxon>Pseudomonadati</taxon>
        <taxon>Fibrobacterota</taxon>
        <taxon>Fibrobacteria</taxon>
        <taxon>Fibrobacterales</taxon>
        <taxon>Fibrobacteraceae</taxon>
        <taxon>Hallerella</taxon>
    </lineage>
</organism>
<dbReference type="GO" id="GO:0009245">
    <property type="term" value="P:lipid A biosynthetic process"/>
    <property type="evidence" value="ECO:0007669"/>
    <property type="project" value="TreeGrafter"/>
</dbReference>
<evidence type="ECO:0000256" key="2">
    <source>
        <dbReference type="ARBA" id="ARBA00012621"/>
    </source>
</evidence>
<dbReference type="PANTHER" id="PTHR42755">
    <property type="entry name" value="3-DEOXY-MANNO-OCTULOSONATE CYTIDYLYLTRANSFERASE"/>
    <property type="match status" value="1"/>
</dbReference>
<protein>
    <recommendedName>
        <fullName evidence="3 9">3-deoxy-D-manno-octulosonic acid transferase</fullName>
        <shortName evidence="9">Kdo transferase</shortName>
        <ecNumber evidence="2 9">2.4.99.12</ecNumber>
    </recommendedName>
    <alternativeName>
        <fullName evidence="5 9">Lipid IV(A) 3-deoxy-D-manno-octulosonic acid transferase</fullName>
    </alternativeName>
</protein>
<dbReference type="InterPro" id="IPR039901">
    <property type="entry name" value="Kdotransferase"/>
</dbReference>
<comment type="subcellular location">
    <subcellularLocation>
        <location evidence="9">Cell membrane</location>
    </subcellularLocation>
</comment>
<dbReference type="GO" id="GO:0005886">
    <property type="term" value="C:plasma membrane"/>
    <property type="evidence" value="ECO:0007669"/>
    <property type="project" value="UniProtKB-SubCell"/>
</dbReference>
<evidence type="ECO:0000256" key="6">
    <source>
        <dbReference type="ARBA" id="ARBA00049183"/>
    </source>
</evidence>
<evidence type="ECO:0000256" key="7">
    <source>
        <dbReference type="PIRSR" id="PIRSR639901-1"/>
    </source>
</evidence>
<accession>A0A2M9A654</accession>
<comment type="similarity">
    <text evidence="9">Belongs to the glycosyltransferase group 1 family.</text>
</comment>